<comment type="caution">
    <text evidence="3">The sequence shown here is derived from an EMBL/GenBank/DDBJ whole genome shotgun (WGS) entry which is preliminary data.</text>
</comment>
<dbReference type="Pfam" id="PF05016">
    <property type="entry name" value="ParE_toxin"/>
    <property type="match status" value="1"/>
</dbReference>
<dbReference type="Gene3D" id="3.30.2310.20">
    <property type="entry name" value="RelE-like"/>
    <property type="match status" value="1"/>
</dbReference>
<accession>A0A0F6MT67</accession>
<sequence length="120" mass="14036">MARHNSSQKNGRTLIFEIKIAPQAAVDLLEIKNYIEYELQNPIAARNTVSKIIETYENLTVFPNAGIPVEKYVSFPTDYKFVLANNYSIFYRIEDEVIRIVRILYSRRDFVRILFGEDRG</sequence>
<proteinExistence type="inferred from homology"/>
<organism evidence="3">
    <name type="scientific">Treponema denticola OTK</name>
    <dbReference type="NCBI Taxonomy" id="999434"/>
    <lineage>
        <taxon>Bacteria</taxon>
        <taxon>Pseudomonadati</taxon>
        <taxon>Spirochaetota</taxon>
        <taxon>Spirochaetia</taxon>
        <taxon>Spirochaetales</taxon>
        <taxon>Treponemataceae</taxon>
        <taxon>Treponema</taxon>
    </lineage>
</organism>
<name>A0A0F6MT67_TREDN</name>
<evidence type="ECO:0000256" key="2">
    <source>
        <dbReference type="ARBA" id="ARBA00022649"/>
    </source>
</evidence>
<evidence type="ECO:0000313" key="3">
    <source>
        <dbReference type="EMBL" id="EMB24981.1"/>
    </source>
</evidence>
<keyword evidence="2" id="KW-1277">Toxin-antitoxin system</keyword>
<dbReference type="PANTHER" id="PTHR33755">
    <property type="entry name" value="TOXIN PARE1-RELATED"/>
    <property type="match status" value="1"/>
</dbReference>
<reference evidence="3" key="1">
    <citation type="submission" date="2012-01" db="EMBL/GenBank/DDBJ databases">
        <title>The Genome Sequence of Treponema denticola OTK.</title>
        <authorList>
            <consortium name="The Broad Institute Genome Sequencing Platform"/>
            <person name="Earl A."/>
            <person name="Ward D."/>
            <person name="Feldgarden M."/>
            <person name="Gevers D."/>
            <person name="Blanton J.M."/>
            <person name="Fenno C.J."/>
            <person name="Baranova O.V."/>
            <person name="Mathney J."/>
            <person name="Dewhirst F.E."/>
            <person name="Izard J."/>
            <person name="Young S.K."/>
            <person name="Zeng Q."/>
            <person name="Gargeya S."/>
            <person name="Fitzgerald M."/>
            <person name="Haas B."/>
            <person name="Abouelleil A."/>
            <person name="Alvarado L."/>
            <person name="Arachchi H.M."/>
            <person name="Berlin A."/>
            <person name="Chapman S.B."/>
            <person name="Gearin G."/>
            <person name="Goldberg J."/>
            <person name="Griggs A."/>
            <person name="Gujja S."/>
            <person name="Hansen M."/>
            <person name="Heiman D."/>
            <person name="Howarth C."/>
            <person name="Larimer J."/>
            <person name="Lui A."/>
            <person name="MacDonald P.J.P."/>
            <person name="McCowen C."/>
            <person name="Montmayeur A."/>
            <person name="Murphy C."/>
            <person name="Neiman D."/>
            <person name="Pearson M."/>
            <person name="Priest M."/>
            <person name="Roberts A."/>
            <person name="Saif S."/>
            <person name="Shea T."/>
            <person name="Sisk P."/>
            <person name="Stolte C."/>
            <person name="Sykes S."/>
            <person name="Wortman J."/>
            <person name="Nusbaum C."/>
            <person name="Birren B."/>
        </authorList>
    </citation>
    <scope>NUCLEOTIDE SEQUENCE [LARGE SCALE GENOMIC DNA]</scope>
    <source>
        <strain evidence="3">OTK</strain>
    </source>
</reference>
<dbReference type="HOGENOM" id="CLU_147162_6_0_12"/>
<comment type="similarity">
    <text evidence="1">Belongs to the RelE toxin family.</text>
</comment>
<dbReference type="AlphaFoldDB" id="A0A0F6MT67"/>
<evidence type="ECO:0000256" key="1">
    <source>
        <dbReference type="ARBA" id="ARBA00006226"/>
    </source>
</evidence>
<dbReference type="Proteomes" id="UP000011701">
    <property type="component" value="Chromosome"/>
</dbReference>
<dbReference type="InterPro" id="IPR007712">
    <property type="entry name" value="RelE/ParE_toxin"/>
</dbReference>
<dbReference type="InterPro" id="IPR035093">
    <property type="entry name" value="RelE/ParE_toxin_dom_sf"/>
</dbReference>
<protein>
    <submittedName>
        <fullName evidence="3">RelE/StbE family addiction module toxin</fullName>
    </submittedName>
</protein>
<gene>
    <name evidence="3" type="ORF">HMPREF9723_00212</name>
</gene>
<dbReference type="PATRIC" id="fig|999434.4.peg.222"/>
<dbReference type="InterPro" id="IPR051803">
    <property type="entry name" value="TA_system_RelE-like_toxin"/>
</dbReference>
<dbReference type="EMBL" id="AGDY01000001">
    <property type="protein sequence ID" value="EMB24981.1"/>
    <property type="molecule type" value="Genomic_DNA"/>
</dbReference>